<feature type="region of interest" description="Disordered" evidence="1">
    <location>
        <begin position="1"/>
        <end position="67"/>
    </location>
</feature>
<evidence type="ECO:0000256" key="2">
    <source>
        <dbReference type="SAM" id="Phobius"/>
    </source>
</evidence>
<dbReference type="EMBL" id="CP097218">
    <property type="protein sequence ID" value="UQN29680.1"/>
    <property type="molecule type" value="Genomic_DNA"/>
</dbReference>
<feature type="compositionally biased region" description="Basic and acidic residues" evidence="1">
    <location>
        <begin position="1"/>
        <end position="17"/>
    </location>
</feature>
<organism evidence="3 4">
    <name type="scientific">Brachybacterium kimchii</name>
    <dbReference type="NCBI Taxonomy" id="2942909"/>
    <lineage>
        <taxon>Bacteria</taxon>
        <taxon>Bacillati</taxon>
        <taxon>Actinomycetota</taxon>
        <taxon>Actinomycetes</taxon>
        <taxon>Micrococcales</taxon>
        <taxon>Dermabacteraceae</taxon>
        <taxon>Brachybacterium</taxon>
    </lineage>
</organism>
<proteinExistence type="predicted"/>
<evidence type="ECO:0000256" key="1">
    <source>
        <dbReference type="SAM" id="MobiDB-lite"/>
    </source>
</evidence>
<protein>
    <recommendedName>
        <fullName evidence="5">ABC transporter permease</fullName>
    </recommendedName>
</protein>
<evidence type="ECO:0008006" key="5">
    <source>
        <dbReference type="Google" id="ProtNLM"/>
    </source>
</evidence>
<feature type="transmembrane region" description="Helical" evidence="2">
    <location>
        <begin position="349"/>
        <end position="372"/>
    </location>
</feature>
<keyword evidence="2" id="KW-1133">Transmembrane helix</keyword>
<accession>A0ABY4N906</accession>
<keyword evidence="4" id="KW-1185">Reference proteome</keyword>
<keyword evidence="2" id="KW-0812">Transmembrane</keyword>
<feature type="transmembrane region" description="Helical" evidence="2">
    <location>
        <begin position="71"/>
        <end position="90"/>
    </location>
</feature>
<feature type="transmembrane region" description="Helical" evidence="2">
    <location>
        <begin position="239"/>
        <end position="259"/>
    </location>
</feature>
<evidence type="ECO:0000313" key="4">
    <source>
        <dbReference type="Proteomes" id="UP001055868"/>
    </source>
</evidence>
<gene>
    <name evidence="3" type="ORF">M4486_18945</name>
</gene>
<dbReference type="Proteomes" id="UP001055868">
    <property type="component" value="Chromosome"/>
</dbReference>
<evidence type="ECO:0000313" key="3">
    <source>
        <dbReference type="EMBL" id="UQN29680.1"/>
    </source>
</evidence>
<feature type="transmembrane region" description="Helical" evidence="2">
    <location>
        <begin position="205"/>
        <end position="227"/>
    </location>
</feature>
<feature type="transmembrane region" description="Helical" evidence="2">
    <location>
        <begin position="294"/>
        <end position="315"/>
    </location>
</feature>
<keyword evidence="2" id="KW-0472">Membrane</keyword>
<dbReference type="RefSeq" id="WP_249478871.1">
    <property type="nucleotide sequence ID" value="NZ_CP097218.1"/>
</dbReference>
<reference evidence="3" key="1">
    <citation type="submission" date="2022-05" db="EMBL/GenBank/DDBJ databases">
        <title>Genomic analysis of Brachybacterium sp. CBA3104.</title>
        <authorList>
            <person name="Roh S.W."/>
            <person name="Kim Y.B."/>
            <person name="Kim Y."/>
        </authorList>
    </citation>
    <scope>NUCLEOTIDE SEQUENCE</scope>
    <source>
        <strain evidence="3">CBA3104</strain>
    </source>
</reference>
<sequence>MNETGTHEAPENGEPRNEAPMGDRAQDSTPPRGTLLERLSSAPAASAIGAMSDPTKKPGPPVDRRLTTRRMLTVGMLLPLFMLFVMPMVMTGMTTHSSPRHMEVAVIGSASAADDLVTNLQDSSGNSFDVTRVASVDAAKTQIAEHDLRGAYDPEKGVVYYAGANGRQVTGAVTSFFDKVAQQQDQKPTERDVVPLEDHDPSGTAALYLSLGTILGGFMTGIILSLMPTGSKVRLALGVVMPAVFATGMIVYGWAVFGIFSGVAIMPWVMLFLLSLTACAVTSGLMLSMGPAAMPIAILLIPLLGMSSSGVAAPLDMIGGFYRGMHTWIFSAQGISGVRDALYFDDASLTVPVLVLLAWMVGGVLLAALGTLRQKRRHLFAMLTEQEETSTALAVGAAAA</sequence>
<feature type="transmembrane region" description="Helical" evidence="2">
    <location>
        <begin position="265"/>
        <end position="287"/>
    </location>
</feature>
<name>A0ABY4N906_9MICO</name>